<dbReference type="PANTHER" id="PTHR24118:SF99">
    <property type="entry name" value="POTE ANKYRIN DOMAIN FAMILY MEMBER 3C-RELATED"/>
    <property type="match status" value="1"/>
</dbReference>
<name>A0ABD2WVS4_9HYME</name>
<dbReference type="PROSITE" id="PS50088">
    <property type="entry name" value="ANK_REPEAT"/>
    <property type="match status" value="4"/>
</dbReference>
<dbReference type="PROSITE" id="PS50297">
    <property type="entry name" value="ANK_REP_REGION"/>
    <property type="match status" value="4"/>
</dbReference>
<feature type="repeat" description="ANK" evidence="1">
    <location>
        <begin position="334"/>
        <end position="366"/>
    </location>
</feature>
<evidence type="ECO:0000313" key="2">
    <source>
        <dbReference type="EMBL" id="KAL3396980.1"/>
    </source>
</evidence>
<feature type="repeat" description="ANK" evidence="1">
    <location>
        <begin position="143"/>
        <end position="175"/>
    </location>
</feature>
<organism evidence="2 3">
    <name type="scientific">Trichogramma kaykai</name>
    <dbReference type="NCBI Taxonomy" id="54128"/>
    <lineage>
        <taxon>Eukaryota</taxon>
        <taxon>Metazoa</taxon>
        <taxon>Ecdysozoa</taxon>
        <taxon>Arthropoda</taxon>
        <taxon>Hexapoda</taxon>
        <taxon>Insecta</taxon>
        <taxon>Pterygota</taxon>
        <taxon>Neoptera</taxon>
        <taxon>Endopterygota</taxon>
        <taxon>Hymenoptera</taxon>
        <taxon>Apocrita</taxon>
        <taxon>Proctotrupomorpha</taxon>
        <taxon>Chalcidoidea</taxon>
        <taxon>Trichogrammatidae</taxon>
        <taxon>Trichogramma</taxon>
    </lineage>
</organism>
<dbReference type="PRINTS" id="PR01415">
    <property type="entry name" value="ANKYRIN"/>
</dbReference>
<dbReference type="InterPro" id="IPR036770">
    <property type="entry name" value="Ankyrin_rpt-contain_sf"/>
</dbReference>
<gene>
    <name evidence="2" type="ORF">TKK_009023</name>
</gene>
<evidence type="ECO:0000313" key="3">
    <source>
        <dbReference type="Proteomes" id="UP001627154"/>
    </source>
</evidence>
<keyword evidence="3" id="KW-1185">Reference proteome</keyword>
<feature type="repeat" description="ANK" evidence="1">
    <location>
        <begin position="407"/>
        <end position="435"/>
    </location>
</feature>
<evidence type="ECO:0000256" key="1">
    <source>
        <dbReference type="PROSITE-ProRule" id="PRU00023"/>
    </source>
</evidence>
<dbReference type="AlphaFoldDB" id="A0ABD2WVS4"/>
<dbReference type="Pfam" id="PF00023">
    <property type="entry name" value="Ank"/>
    <property type="match status" value="1"/>
</dbReference>
<sequence length="641" mass="74236">MSSLRYHCKKYLEVHGNLSKNVKWEIEAERNEFLHRVDAVIINWKGELPNLLDFFQKEVIYWLLMESVTDADTCTRETPGKRFINFVARSGYKDEPDMDEAGKPLLNRTTPIHHAARTNRCYTVISALFQIYDKFNVNYIDEDGLTHLHVACRYGLDTVVEKFLELGQDPNGSQRFVRGMARRYPNSPLYLSLINRHETIVVSLLQRGANLCRVSADGFTAWQVVCQDNYDDAFLEIFFKVCAENYLWLPVNAVDRKGYLPLDHALFMRNKKLMELLLRHGASPNERNKDGDAPLDTICKYFVDDDEYGDFLTAFFAINDEIGNEVWVDAENLLGETPLHLALKNGNKKAVEVLLRRGADPNWRDANGFSPLHTFIVDGGDAELLKLFFDVSKEIDRPVQVDARDKNGRTPLQWAVLTLVPDVIDVLLDQGANLSRFVFPRKRFFVERLKPISEMHERERIEFKLSLASKIVEVVERLEKRGYEFYRSGTLDIMSLFTEYELFEKSTDLGENWYDEGEFVRKSKKIMLNPSLSLHDLIRLKPEEAAKQLKHENCMQLARSNILLYNLPESHSEICARHLCEIVSRGFFWPWALDALNELQHYQLPVSCCEMIISNLKNEDLYNICLASILVLRERSSHLSM</sequence>
<proteinExistence type="predicted"/>
<reference evidence="2 3" key="1">
    <citation type="journal article" date="2024" name="bioRxiv">
        <title>A reference genome for Trichogramma kaykai: A tiny desert-dwelling parasitoid wasp with competing sex-ratio distorters.</title>
        <authorList>
            <person name="Culotta J."/>
            <person name="Lindsey A.R."/>
        </authorList>
    </citation>
    <scope>NUCLEOTIDE SEQUENCE [LARGE SCALE GENOMIC DNA]</scope>
    <source>
        <strain evidence="2 3">KSX58</strain>
    </source>
</reference>
<comment type="caution">
    <text evidence="2">The sequence shown here is derived from an EMBL/GenBank/DDBJ whole genome shotgun (WGS) entry which is preliminary data.</text>
</comment>
<protein>
    <submittedName>
        <fullName evidence="2">Uncharacterized protein</fullName>
    </submittedName>
</protein>
<dbReference type="Pfam" id="PF12796">
    <property type="entry name" value="Ank_2"/>
    <property type="match status" value="2"/>
</dbReference>
<dbReference type="InterPro" id="IPR002110">
    <property type="entry name" value="Ankyrin_rpt"/>
</dbReference>
<dbReference type="Gene3D" id="1.25.40.20">
    <property type="entry name" value="Ankyrin repeat-containing domain"/>
    <property type="match status" value="3"/>
</dbReference>
<dbReference type="EMBL" id="JBJJXI010000067">
    <property type="protein sequence ID" value="KAL3396980.1"/>
    <property type="molecule type" value="Genomic_DNA"/>
</dbReference>
<keyword evidence="1" id="KW-0040">ANK repeat</keyword>
<dbReference type="Proteomes" id="UP001627154">
    <property type="component" value="Unassembled WGS sequence"/>
</dbReference>
<dbReference type="SUPFAM" id="SSF48403">
    <property type="entry name" value="Ankyrin repeat"/>
    <property type="match status" value="1"/>
</dbReference>
<dbReference type="SMART" id="SM00248">
    <property type="entry name" value="ANK"/>
    <property type="match status" value="7"/>
</dbReference>
<accession>A0ABD2WVS4</accession>
<dbReference type="PANTHER" id="PTHR24118">
    <property type="entry name" value="POTE ANKYRIN DOMAIN"/>
    <property type="match status" value="1"/>
</dbReference>
<feature type="repeat" description="ANK" evidence="1">
    <location>
        <begin position="257"/>
        <end position="289"/>
    </location>
</feature>